<keyword evidence="2" id="KW-1185">Reference proteome</keyword>
<dbReference type="GO" id="GO:0006511">
    <property type="term" value="P:ubiquitin-dependent protein catabolic process"/>
    <property type="evidence" value="ECO:0007669"/>
    <property type="project" value="TreeGrafter"/>
</dbReference>
<gene>
    <name evidence="1" type="ORF">GBAR_LOCUS24781</name>
</gene>
<evidence type="ECO:0000313" key="2">
    <source>
        <dbReference type="Proteomes" id="UP001174909"/>
    </source>
</evidence>
<dbReference type="GO" id="GO:0005634">
    <property type="term" value="C:nucleus"/>
    <property type="evidence" value="ECO:0007669"/>
    <property type="project" value="TreeGrafter"/>
</dbReference>
<proteinExistence type="predicted"/>
<dbReference type="GO" id="GO:0008541">
    <property type="term" value="C:proteasome regulatory particle, lid subcomplex"/>
    <property type="evidence" value="ECO:0007669"/>
    <property type="project" value="TreeGrafter"/>
</dbReference>
<dbReference type="Proteomes" id="UP001174909">
    <property type="component" value="Unassembled WGS sequence"/>
</dbReference>
<dbReference type="GO" id="GO:0005829">
    <property type="term" value="C:cytosol"/>
    <property type="evidence" value="ECO:0007669"/>
    <property type="project" value="TreeGrafter"/>
</dbReference>
<protein>
    <submittedName>
        <fullName evidence="1">26S proteasome non-ATPase regulatory subunit 13</fullName>
    </submittedName>
</protein>
<comment type="caution">
    <text evidence="1">The sequence shown here is derived from an EMBL/GenBank/DDBJ whole genome shotgun (WGS) entry which is preliminary data.</text>
</comment>
<dbReference type="AlphaFoldDB" id="A0AA35TBE5"/>
<dbReference type="PANTHER" id="PTHR10539">
    <property type="entry name" value="26S PROTEASOME NON-ATPASE REGULATORY SUBUNIT 13"/>
    <property type="match status" value="1"/>
</dbReference>
<sequence length="67" mass="7425">MKALSLGLIKGSIDQVLEEATLTWVQPRVLSLDQANLLQSRVAEWSKDVKGIVNLMQSEIPEVAIHL</sequence>
<organism evidence="1 2">
    <name type="scientific">Geodia barretti</name>
    <name type="common">Barrett's horny sponge</name>
    <dbReference type="NCBI Taxonomy" id="519541"/>
    <lineage>
        <taxon>Eukaryota</taxon>
        <taxon>Metazoa</taxon>
        <taxon>Porifera</taxon>
        <taxon>Demospongiae</taxon>
        <taxon>Heteroscleromorpha</taxon>
        <taxon>Tetractinellida</taxon>
        <taxon>Astrophorina</taxon>
        <taxon>Geodiidae</taxon>
        <taxon>Geodia</taxon>
    </lineage>
</organism>
<accession>A0AA35TBE5</accession>
<dbReference type="EMBL" id="CASHTH010003418">
    <property type="protein sequence ID" value="CAI8044719.1"/>
    <property type="molecule type" value="Genomic_DNA"/>
</dbReference>
<dbReference type="PANTHER" id="PTHR10539:SF0">
    <property type="entry name" value="26S PROTEASOME NON-ATPASE REGULATORY SUBUNIT 13"/>
    <property type="match status" value="1"/>
</dbReference>
<dbReference type="GO" id="GO:0005198">
    <property type="term" value="F:structural molecule activity"/>
    <property type="evidence" value="ECO:0007669"/>
    <property type="project" value="TreeGrafter"/>
</dbReference>
<name>A0AA35TBE5_GEOBA</name>
<keyword evidence="1" id="KW-0647">Proteasome</keyword>
<evidence type="ECO:0000313" key="1">
    <source>
        <dbReference type="EMBL" id="CAI8044719.1"/>
    </source>
</evidence>
<reference evidence="1" key="1">
    <citation type="submission" date="2023-03" db="EMBL/GenBank/DDBJ databases">
        <authorList>
            <person name="Steffen K."/>
            <person name="Cardenas P."/>
        </authorList>
    </citation>
    <scope>NUCLEOTIDE SEQUENCE</scope>
</reference>
<dbReference type="InterPro" id="IPR035298">
    <property type="entry name" value="PSMD13"/>
</dbReference>